<keyword evidence="2" id="KW-0813">Transport</keyword>
<proteinExistence type="predicted"/>
<dbReference type="PANTHER" id="PTHR38697">
    <property type="entry name" value="NUCLEAR PORE COMPLEX PROTEIN SIMILAR TO S. CEREVISIAE NUP2 (EUROFUNG)"/>
    <property type="match status" value="1"/>
</dbReference>
<evidence type="ECO:0000256" key="2">
    <source>
        <dbReference type="ARBA" id="ARBA00022448"/>
    </source>
</evidence>
<evidence type="ECO:0000313" key="10">
    <source>
        <dbReference type="EMBL" id="VVT51951.1"/>
    </source>
</evidence>
<dbReference type="GO" id="GO:0015031">
    <property type="term" value="P:protein transport"/>
    <property type="evidence" value="ECO:0007669"/>
    <property type="project" value="UniProtKB-KW"/>
</dbReference>
<evidence type="ECO:0000256" key="4">
    <source>
        <dbReference type="ARBA" id="ARBA00022927"/>
    </source>
</evidence>
<feature type="compositionally biased region" description="Polar residues" evidence="8">
    <location>
        <begin position="174"/>
        <end position="192"/>
    </location>
</feature>
<feature type="compositionally biased region" description="Low complexity" evidence="8">
    <location>
        <begin position="444"/>
        <end position="459"/>
    </location>
</feature>
<name>A0A5E8BLZ6_9ASCO</name>
<feature type="compositionally biased region" description="Low complexity" evidence="8">
    <location>
        <begin position="193"/>
        <end position="214"/>
    </location>
</feature>
<dbReference type="RefSeq" id="XP_031853876.1">
    <property type="nucleotide sequence ID" value="XM_031997985.1"/>
</dbReference>
<comment type="subcellular location">
    <subcellularLocation>
        <location evidence="1">Nucleus</location>
        <location evidence="1">Nuclear pore complex</location>
    </subcellularLocation>
</comment>
<feature type="compositionally biased region" description="Low complexity" evidence="8">
    <location>
        <begin position="66"/>
        <end position="94"/>
    </location>
</feature>
<evidence type="ECO:0000256" key="1">
    <source>
        <dbReference type="ARBA" id="ARBA00004567"/>
    </source>
</evidence>
<dbReference type="EMBL" id="CABVLU010000002">
    <property type="protein sequence ID" value="VVT51951.1"/>
    <property type="molecule type" value="Genomic_DNA"/>
</dbReference>
<feature type="compositionally biased region" description="Low complexity" evidence="8">
    <location>
        <begin position="498"/>
        <end position="531"/>
    </location>
</feature>
<feature type="region of interest" description="Disordered" evidence="8">
    <location>
        <begin position="1"/>
        <end position="101"/>
    </location>
</feature>
<organism evidence="10 11">
    <name type="scientific">Magnusiomyces paraingens</name>
    <dbReference type="NCBI Taxonomy" id="2606893"/>
    <lineage>
        <taxon>Eukaryota</taxon>
        <taxon>Fungi</taxon>
        <taxon>Dikarya</taxon>
        <taxon>Ascomycota</taxon>
        <taxon>Saccharomycotina</taxon>
        <taxon>Dipodascomycetes</taxon>
        <taxon>Dipodascales</taxon>
        <taxon>Dipodascaceae</taxon>
        <taxon>Magnusiomyces</taxon>
    </lineage>
</organism>
<dbReference type="CDD" id="cd13170">
    <property type="entry name" value="RanBD_NUP50"/>
    <property type="match status" value="1"/>
</dbReference>
<keyword evidence="4" id="KW-0653">Protein transport</keyword>
<feature type="compositionally biased region" description="Polar residues" evidence="8">
    <location>
        <begin position="369"/>
        <end position="386"/>
    </location>
</feature>
<feature type="region of interest" description="Disordered" evidence="8">
    <location>
        <begin position="168"/>
        <end position="287"/>
    </location>
</feature>
<keyword evidence="5" id="KW-0811">Translocation</keyword>
<dbReference type="GeneID" id="43582085"/>
<feature type="region of interest" description="Disordered" evidence="8">
    <location>
        <begin position="322"/>
        <end position="342"/>
    </location>
</feature>
<dbReference type="InterPro" id="IPR053074">
    <property type="entry name" value="NPC_Nucleoporin"/>
</dbReference>
<evidence type="ECO:0000259" key="9">
    <source>
        <dbReference type="PROSITE" id="PS50196"/>
    </source>
</evidence>
<feature type="compositionally biased region" description="Basic and acidic residues" evidence="8">
    <location>
        <begin position="234"/>
        <end position="255"/>
    </location>
</feature>
<evidence type="ECO:0000256" key="3">
    <source>
        <dbReference type="ARBA" id="ARBA00022816"/>
    </source>
</evidence>
<protein>
    <recommendedName>
        <fullName evidence="9">RanBD1 domain-containing protein</fullName>
    </recommendedName>
</protein>
<dbReference type="Pfam" id="PF00638">
    <property type="entry name" value="Ran_BP1"/>
    <property type="match status" value="1"/>
</dbReference>
<dbReference type="OrthoDB" id="185618at2759"/>
<dbReference type="GO" id="GO:0051028">
    <property type="term" value="P:mRNA transport"/>
    <property type="evidence" value="ECO:0007669"/>
    <property type="project" value="UniProtKB-KW"/>
</dbReference>
<dbReference type="Gene3D" id="2.30.29.30">
    <property type="entry name" value="Pleckstrin-homology domain (PH domain)/Phosphotyrosine-binding domain (PTB)"/>
    <property type="match status" value="1"/>
</dbReference>
<sequence>MGKRQSENQISSYNPEDDSPEVSDPVRLADPETLSKRKNVKKGSFPQAQTEGQPASNPFASSGFKFSSVGATTTSSTGSSLFSTASASSPTFTSVESNTDSTSKLFSSNIATSSTHQKNNDDLKIKFRALNEKFERKLSELVNSNLYGDYSSTVEKYLTFAKNIKTESTSSSSPALSNPTYTSSVPTPSFQFTPSLPSKASLSTTTSTTDSKPLFNFGANKTTEEQPENASSSKPEEVKEGKANDDRPADKELKFVFKPTDSVEPSPFVFNKTTTSDAEKKRDNKPGLTFKFVAPATKIESPFKFSEPAKKTESPFKSLAVATKESEEKKGDEPKPLFTSNLLFGTDKEGAKKIATENNHTWGPEKGINFNTKSLSSSDTESQKSFFANPVQPPTTTSALTNEGSKLFSFSSSANNNTVSENKPSLFGKTPAAPVTGGLFEKASSSSSVFSDSNTSNKSGLFGTTPTAPAFQFGSSSANKSAETKPLFGSTAGGSSGFGSFTSTTPAFSFSPAPAPAPASITTTAPSTASTNEEGSKEEGDGEVAAEESGESTNFTAQGPGEENEDSLYEKKAKVYSNAEGKLQAEGIGLLRVLKHKETKKSRVVVRADGGGRVLLNVLLHKGFSYKANKTLVTIVELTGDGPKQHMVRVKTAEDASELSKVLEDNK</sequence>
<evidence type="ECO:0000313" key="11">
    <source>
        <dbReference type="Proteomes" id="UP000398389"/>
    </source>
</evidence>
<dbReference type="InterPro" id="IPR011993">
    <property type="entry name" value="PH-like_dom_sf"/>
</dbReference>
<feature type="compositionally biased region" description="Basic and acidic residues" evidence="8">
    <location>
        <begin position="324"/>
        <end position="335"/>
    </location>
</feature>
<accession>A0A5E8BLZ6</accession>
<dbReference type="GO" id="GO:0005643">
    <property type="term" value="C:nuclear pore"/>
    <property type="evidence" value="ECO:0007669"/>
    <property type="project" value="UniProtKB-SubCell"/>
</dbReference>
<feature type="compositionally biased region" description="Acidic residues" evidence="8">
    <location>
        <begin position="540"/>
        <end position="550"/>
    </location>
</feature>
<dbReference type="SMART" id="SM00160">
    <property type="entry name" value="RanBD"/>
    <property type="match status" value="1"/>
</dbReference>
<evidence type="ECO:0000256" key="5">
    <source>
        <dbReference type="ARBA" id="ARBA00023010"/>
    </source>
</evidence>
<keyword evidence="6" id="KW-0906">Nuclear pore complex</keyword>
<dbReference type="AlphaFoldDB" id="A0A5E8BLZ6"/>
<reference evidence="10 11" key="1">
    <citation type="submission" date="2019-09" db="EMBL/GenBank/DDBJ databases">
        <authorList>
            <person name="Brejova B."/>
        </authorList>
    </citation>
    <scope>NUCLEOTIDE SEQUENCE [LARGE SCALE GENOMIC DNA]</scope>
</reference>
<feature type="domain" description="RanBD1" evidence="9">
    <location>
        <begin position="561"/>
        <end position="667"/>
    </location>
</feature>
<evidence type="ECO:0000256" key="6">
    <source>
        <dbReference type="ARBA" id="ARBA00023132"/>
    </source>
</evidence>
<feature type="compositionally biased region" description="Polar residues" evidence="8">
    <location>
        <begin position="46"/>
        <end position="60"/>
    </location>
</feature>
<dbReference type="SUPFAM" id="SSF50729">
    <property type="entry name" value="PH domain-like"/>
    <property type="match status" value="1"/>
</dbReference>
<gene>
    <name evidence="10" type="ORF">SAPINGB_P003267</name>
</gene>
<keyword evidence="11" id="KW-1185">Reference proteome</keyword>
<dbReference type="InterPro" id="IPR000156">
    <property type="entry name" value="Ran_bind_dom"/>
</dbReference>
<feature type="compositionally biased region" description="Polar residues" evidence="8">
    <location>
        <begin position="394"/>
        <end position="423"/>
    </location>
</feature>
<dbReference type="PANTHER" id="PTHR38697:SF1">
    <property type="entry name" value="NUCLEAR PORE COMPLEX PROTEIN SIMILAR TO S. CEREVISIAE NUP2 (EUROFUNG)"/>
    <property type="match status" value="1"/>
</dbReference>
<keyword evidence="7" id="KW-0539">Nucleus</keyword>
<keyword evidence="3" id="KW-0509">mRNA transport</keyword>
<dbReference type="Pfam" id="PF08911">
    <property type="entry name" value="NUP50"/>
    <property type="match status" value="1"/>
</dbReference>
<evidence type="ECO:0000256" key="8">
    <source>
        <dbReference type="SAM" id="MobiDB-lite"/>
    </source>
</evidence>
<feature type="compositionally biased region" description="Polar residues" evidence="8">
    <location>
        <begin position="462"/>
        <end position="481"/>
    </location>
</feature>
<dbReference type="InterPro" id="IPR015007">
    <property type="entry name" value="NUP2/50/61"/>
</dbReference>
<dbReference type="PROSITE" id="PS50196">
    <property type="entry name" value="RANBD1"/>
    <property type="match status" value="1"/>
</dbReference>
<evidence type="ECO:0000256" key="7">
    <source>
        <dbReference type="ARBA" id="ARBA00023242"/>
    </source>
</evidence>
<dbReference type="Proteomes" id="UP000398389">
    <property type="component" value="Unassembled WGS sequence"/>
</dbReference>
<feature type="region of interest" description="Disordered" evidence="8">
    <location>
        <begin position="358"/>
        <end position="568"/>
    </location>
</feature>